<reference evidence="2" key="1">
    <citation type="journal article" date="2023" name="Nat. Plants">
        <title>Single-cell RNA sequencing provides a high-resolution roadmap for understanding the multicellular compartmentation of specialized metabolism.</title>
        <authorList>
            <person name="Sun S."/>
            <person name="Shen X."/>
            <person name="Li Y."/>
            <person name="Li Y."/>
            <person name="Wang S."/>
            <person name="Li R."/>
            <person name="Zhang H."/>
            <person name="Shen G."/>
            <person name="Guo B."/>
            <person name="Wei J."/>
            <person name="Xu J."/>
            <person name="St-Pierre B."/>
            <person name="Chen S."/>
            <person name="Sun C."/>
        </authorList>
    </citation>
    <scope>NUCLEOTIDE SEQUENCE [LARGE SCALE GENOMIC DNA]</scope>
</reference>
<dbReference type="Proteomes" id="UP001060085">
    <property type="component" value="Linkage Group LG04"/>
</dbReference>
<keyword evidence="2" id="KW-1185">Reference proteome</keyword>
<evidence type="ECO:0000313" key="1">
    <source>
        <dbReference type="EMBL" id="KAI5668597.1"/>
    </source>
</evidence>
<organism evidence="1 2">
    <name type="scientific">Catharanthus roseus</name>
    <name type="common">Madagascar periwinkle</name>
    <name type="synonym">Vinca rosea</name>
    <dbReference type="NCBI Taxonomy" id="4058"/>
    <lineage>
        <taxon>Eukaryota</taxon>
        <taxon>Viridiplantae</taxon>
        <taxon>Streptophyta</taxon>
        <taxon>Embryophyta</taxon>
        <taxon>Tracheophyta</taxon>
        <taxon>Spermatophyta</taxon>
        <taxon>Magnoliopsida</taxon>
        <taxon>eudicotyledons</taxon>
        <taxon>Gunneridae</taxon>
        <taxon>Pentapetalae</taxon>
        <taxon>asterids</taxon>
        <taxon>lamiids</taxon>
        <taxon>Gentianales</taxon>
        <taxon>Apocynaceae</taxon>
        <taxon>Rauvolfioideae</taxon>
        <taxon>Vinceae</taxon>
        <taxon>Catharanthinae</taxon>
        <taxon>Catharanthus</taxon>
    </lineage>
</organism>
<sequence>MHKHAIWDTWKKRASLRYKDLMYEVTTGEYGRGLRIVGTVCPTSSAEGKVGRYTIRQVLGVAKYQELKANVECLHIETGSPISTDK</sequence>
<proteinExistence type="predicted"/>
<gene>
    <name evidence="1" type="ORF">M9H77_18450</name>
</gene>
<accession>A0ACC0B7G3</accession>
<name>A0ACC0B7G3_CATRO</name>
<protein>
    <submittedName>
        <fullName evidence="1">Uncharacterized protein</fullName>
    </submittedName>
</protein>
<evidence type="ECO:0000313" key="2">
    <source>
        <dbReference type="Proteomes" id="UP001060085"/>
    </source>
</evidence>
<comment type="caution">
    <text evidence="1">The sequence shown here is derived from an EMBL/GenBank/DDBJ whole genome shotgun (WGS) entry which is preliminary data.</text>
</comment>
<dbReference type="EMBL" id="CM044704">
    <property type="protein sequence ID" value="KAI5668597.1"/>
    <property type="molecule type" value="Genomic_DNA"/>
</dbReference>